<comment type="similarity">
    <text evidence="1 3">Belongs to the short-chain dehydrogenases/reductases (SDR) family.</text>
</comment>
<evidence type="ECO:0000256" key="2">
    <source>
        <dbReference type="ARBA" id="ARBA00023002"/>
    </source>
</evidence>
<reference evidence="4 5" key="1">
    <citation type="journal article" date="2017" name="Int. J. Syst. Evol. Microbiol.">
        <title>Arachidicoccus ginsenosidivorans sp. nov., with ginsenoside-converting activity isolated from ginseng cultivating soil.</title>
        <authorList>
            <person name="Siddiqi M.Z."/>
            <person name="Aslam Z."/>
            <person name="Im W.T."/>
        </authorList>
    </citation>
    <scope>NUCLEOTIDE SEQUENCE [LARGE SCALE GENOMIC DNA]</scope>
    <source>
        <strain evidence="4 5">Gsoil 809</strain>
    </source>
</reference>
<evidence type="ECO:0000313" key="4">
    <source>
        <dbReference type="EMBL" id="QEC72553.1"/>
    </source>
</evidence>
<dbReference type="PROSITE" id="PS00061">
    <property type="entry name" value="ADH_SHORT"/>
    <property type="match status" value="1"/>
</dbReference>
<dbReference type="Proteomes" id="UP000321291">
    <property type="component" value="Chromosome"/>
</dbReference>
<dbReference type="EMBL" id="CP042434">
    <property type="protein sequence ID" value="QEC72553.1"/>
    <property type="molecule type" value="Genomic_DNA"/>
</dbReference>
<dbReference type="GO" id="GO:0016616">
    <property type="term" value="F:oxidoreductase activity, acting on the CH-OH group of donors, NAD or NADP as acceptor"/>
    <property type="evidence" value="ECO:0007669"/>
    <property type="project" value="UniProtKB-ARBA"/>
</dbReference>
<dbReference type="AlphaFoldDB" id="A0A5B8VN01"/>
<dbReference type="RefSeq" id="WP_146783175.1">
    <property type="nucleotide sequence ID" value="NZ_CP042434.1"/>
</dbReference>
<keyword evidence="2" id="KW-0560">Oxidoreductase</keyword>
<proteinExistence type="inferred from homology"/>
<dbReference type="PANTHER" id="PTHR42901">
    <property type="entry name" value="ALCOHOL DEHYDROGENASE"/>
    <property type="match status" value="1"/>
</dbReference>
<evidence type="ECO:0000256" key="3">
    <source>
        <dbReference type="RuleBase" id="RU000363"/>
    </source>
</evidence>
<sequence length="255" mass="27957">MTNSKIILVTGATAGFGKAIALQFAASGWDVIITGRRQRRLEALASEMEAAYGIRVLPLTFDVRDRQSVKAQLEALPEDWQAIDVLVNNAGLALGRDTFDQADMDDWETMIDTNIKGLLYVSRGVLPYFEKRGKGHIINIGSTAAKDVYPMGNVYCATKSAVEAISKAQRIDLLSKKIKVTAIHPGAAQTEFSIVRFKGDQAESDKVYEGYHALEAKDIADIAFYVANLPEHVCINDLVVTCTAQANAFFTHKEV</sequence>
<gene>
    <name evidence="4" type="ORF">FSB73_13580</name>
</gene>
<protein>
    <submittedName>
        <fullName evidence="4">SDR family NAD(P)-dependent oxidoreductase</fullName>
    </submittedName>
</protein>
<dbReference type="Gene3D" id="3.40.50.720">
    <property type="entry name" value="NAD(P)-binding Rossmann-like Domain"/>
    <property type="match status" value="1"/>
</dbReference>
<dbReference type="Pfam" id="PF00106">
    <property type="entry name" value="adh_short"/>
    <property type="match status" value="1"/>
</dbReference>
<evidence type="ECO:0000313" key="5">
    <source>
        <dbReference type="Proteomes" id="UP000321291"/>
    </source>
</evidence>
<dbReference type="PRINTS" id="PR00081">
    <property type="entry name" value="GDHRDH"/>
</dbReference>
<keyword evidence="5" id="KW-1185">Reference proteome</keyword>
<dbReference type="SUPFAM" id="SSF51735">
    <property type="entry name" value="NAD(P)-binding Rossmann-fold domains"/>
    <property type="match status" value="1"/>
</dbReference>
<dbReference type="PRINTS" id="PR00080">
    <property type="entry name" value="SDRFAMILY"/>
</dbReference>
<dbReference type="OrthoDB" id="9775296at2"/>
<dbReference type="InterPro" id="IPR002347">
    <property type="entry name" value="SDR_fam"/>
</dbReference>
<dbReference type="FunFam" id="3.40.50.720:FF:000047">
    <property type="entry name" value="NADP-dependent L-serine/L-allo-threonine dehydrogenase"/>
    <property type="match status" value="1"/>
</dbReference>
<dbReference type="KEGG" id="agi:FSB73_13580"/>
<dbReference type="InterPro" id="IPR036291">
    <property type="entry name" value="NAD(P)-bd_dom_sf"/>
</dbReference>
<dbReference type="PANTHER" id="PTHR42901:SF1">
    <property type="entry name" value="ALCOHOL DEHYDROGENASE"/>
    <property type="match status" value="1"/>
</dbReference>
<organism evidence="4 5">
    <name type="scientific">Arachidicoccus ginsenosidivorans</name>
    <dbReference type="NCBI Taxonomy" id="496057"/>
    <lineage>
        <taxon>Bacteria</taxon>
        <taxon>Pseudomonadati</taxon>
        <taxon>Bacteroidota</taxon>
        <taxon>Chitinophagia</taxon>
        <taxon>Chitinophagales</taxon>
        <taxon>Chitinophagaceae</taxon>
        <taxon>Arachidicoccus</taxon>
    </lineage>
</organism>
<name>A0A5B8VN01_9BACT</name>
<evidence type="ECO:0000256" key="1">
    <source>
        <dbReference type="ARBA" id="ARBA00006484"/>
    </source>
</evidence>
<accession>A0A5B8VN01</accession>
<dbReference type="InterPro" id="IPR020904">
    <property type="entry name" value="Sc_DH/Rdtase_CS"/>
</dbReference>